<keyword evidence="3" id="KW-1185">Reference proteome</keyword>
<dbReference type="AlphaFoldDB" id="A0AAV9X038"/>
<dbReference type="Pfam" id="PF12937">
    <property type="entry name" value="F-box-like"/>
    <property type="match status" value="1"/>
</dbReference>
<dbReference type="EMBL" id="JAVHJO010000013">
    <property type="protein sequence ID" value="KAK6530329.1"/>
    <property type="molecule type" value="Genomic_DNA"/>
</dbReference>
<accession>A0AAV9X038</accession>
<dbReference type="SUPFAM" id="SSF81383">
    <property type="entry name" value="F-box domain"/>
    <property type="match status" value="1"/>
</dbReference>
<comment type="caution">
    <text evidence="2">The sequence shown here is derived from an EMBL/GenBank/DDBJ whole genome shotgun (WGS) entry which is preliminary data.</text>
</comment>
<evidence type="ECO:0000313" key="2">
    <source>
        <dbReference type="EMBL" id="KAK6530329.1"/>
    </source>
</evidence>
<evidence type="ECO:0000313" key="3">
    <source>
        <dbReference type="Proteomes" id="UP001365542"/>
    </source>
</evidence>
<organism evidence="2 3">
    <name type="scientific">Orbilia ellipsospora</name>
    <dbReference type="NCBI Taxonomy" id="2528407"/>
    <lineage>
        <taxon>Eukaryota</taxon>
        <taxon>Fungi</taxon>
        <taxon>Dikarya</taxon>
        <taxon>Ascomycota</taxon>
        <taxon>Pezizomycotina</taxon>
        <taxon>Orbiliomycetes</taxon>
        <taxon>Orbiliales</taxon>
        <taxon>Orbiliaceae</taxon>
        <taxon>Orbilia</taxon>
    </lineage>
</organism>
<name>A0AAV9X038_9PEZI</name>
<dbReference type="Gene3D" id="1.20.1280.50">
    <property type="match status" value="1"/>
</dbReference>
<evidence type="ECO:0000259" key="1">
    <source>
        <dbReference type="PROSITE" id="PS50181"/>
    </source>
</evidence>
<dbReference type="SMART" id="SM00256">
    <property type="entry name" value="FBOX"/>
    <property type="match status" value="1"/>
</dbReference>
<dbReference type="Proteomes" id="UP001365542">
    <property type="component" value="Unassembled WGS sequence"/>
</dbReference>
<sequence length="272" mass="31232">MKGINILPTEIHEYILGYLSFDDQISASLVCKRWQDILLLPIFRRERYYDCRHNENEEGRFSWKVHRAFFPSMVLNRCVCLDYPKLKKDTILVFNYQLAETNGSFPTRQIDLLRCPFLNEPLFYLPPTNDSSIGTTRSPETGQGSIATTSAENITSELGLDFRVNASIISRSLLTGSVPSIHVPRNITVKMFLKKMWDEVRAVRFLRQARMESGPSRTIIYVKIDIGKAEEERGFLASVKCQTRGDVMMFTDDGRCGIFCMKDVFGENERTA</sequence>
<proteinExistence type="predicted"/>
<dbReference type="InterPro" id="IPR001810">
    <property type="entry name" value="F-box_dom"/>
</dbReference>
<dbReference type="InterPro" id="IPR036047">
    <property type="entry name" value="F-box-like_dom_sf"/>
</dbReference>
<feature type="domain" description="F-box" evidence="1">
    <location>
        <begin position="1"/>
        <end position="46"/>
    </location>
</feature>
<protein>
    <recommendedName>
        <fullName evidence="1">F-box domain-containing protein</fullName>
    </recommendedName>
</protein>
<gene>
    <name evidence="2" type="ORF">TWF694_003686</name>
</gene>
<reference evidence="2 3" key="1">
    <citation type="submission" date="2019-10" db="EMBL/GenBank/DDBJ databases">
        <authorList>
            <person name="Palmer J.M."/>
        </authorList>
    </citation>
    <scope>NUCLEOTIDE SEQUENCE [LARGE SCALE GENOMIC DNA]</scope>
    <source>
        <strain evidence="2 3">TWF694</strain>
    </source>
</reference>
<dbReference type="PROSITE" id="PS50181">
    <property type="entry name" value="FBOX"/>
    <property type="match status" value="1"/>
</dbReference>